<dbReference type="EMBL" id="JAOQJL010000068">
    <property type="protein sequence ID" value="MCU6767296.1"/>
    <property type="molecule type" value="Genomic_DNA"/>
</dbReference>
<protein>
    <submittedName>
        <fullName evidence="2">D-alanyl-D-alanine carboxypeptidase family protein</fullName>
    </submittedName>
</protein>
<keyword evidence="2" id="KW-0378">Hydrolase</keyword>
<dbReference type="SUPFAM" id="SSF55166">
    <property type="entry name" value="Hedgehog/DD-peptidase"/>
    <property type="match status" value="1"/>
</dbReference>
<keyword evidence="2" id="KW-0121">Carboxypeptidase</keyword>
<evidence type="ECO:0000313" key="2">
    <source>
        <dbReference type="EMBL" id="MCU6767296.1"/>
    </source>
</evidence>
<proteinExistence type="predicted"/>
<organism evidence="2 3">
    <name type="scientific">Blautia ammoniilytica</name>
    <dbReference type="NCBI Taxonomy" id="2981782"/>
    <lineage>
        <taxon>Bacteria</taxon>
        <taxon>Bacillati</taxon>
        <taxon>Bacillota</taxon>
        <taxon>Clostridia</taxon>
        <taxon>Lachnospirales</taxon>
        <taxon>Lachnospiraceae</taxon>
        <taxon>Blautia</taxon>
    </lineage>
</organism>
<dbReference type="Proteomes" id="UP001652409">
    <property type="component" value="Unassembled WGS sequence"/>
</dbReference>
<dbReference type="PANTHER" id="PTHR34385">
    <property type="entry name" value="D-ALANYL-D-ALANINE CARBOXYPEPTIDASE"/>
    <property type="match status" value="1"/>
</dbReference>
<feature type="domain" description="D-alanyl-D-alanine carboxypeptidase-like core" evidence="1">
    <location>
        <begin position="24"/>
        <end position="58"/>
    </location>
</feature>
<dbReference type="InterPro" id="IPR009045">
    <property type="entry name" value="Zn_M74/Hedgehog-like"/>
</dbReference>
<keyword evidence="2" id="KW-0645">Protease</keyword>
<comment type="caution">
    <text evidence="2">The sequence shown here is derived from an EMBL/GenBank/DDBJ whole genome shotgun (WGS) entry which is preliminary data.</text>
</comment>
<gene>
    <name evidence="2" type="ORF">OCV61_18235</name>
</gene>
<name>A0ABT2U058_9FIRM</name>
<dbReference type="GO" id="GO:0004180">
    <property type="term" value="F:carboxypeptidase activity"/>
    <property type="evidence" value="ECO:0007669"/>
    <property type="project" value="UniProtKB-KW"/>
</dbReference>
<evidence type="ECO:0000313" key="3">
    <source>
        <dbReference type="Proteomes" id="UP001652409"/>
    </source>
</evidence>
<dbReference type="Gene3D" id="3.30.1380.10">
    <property type="match status" value="1"/>
</dbReference>
<feature type="non-terminal residue" evidence="2">
    <location>
        <position position="1"/>
    </location>
</feature>
<accession>A0ABT2U058</accession>
<reference evidence="2 3" key="1">
    <citation type="journal article" date="2021" name="ISME Commun">
        <title>Automated analysis of genomic sequences facilitates high-throughput and comprehensive description of bacteria.</title>
        <authorList>
            <person name="Hitch T.C.A."/>
        </authorList>
    </citation>
    <scope>NUCLEOTIDE SEQUENCE [LARGE SCALE GENOMIC DNA]</scope>
    <source>
        <strain evidence="2 3">Sanger_23</strain>
    </source>
</reference>
<sequence length="80" mass="9849">PLPPYISIIMEIRKKAQFFFRIRLFQCPYKYGFVKRYPEDKTDITEISNEPWHYRYVGTTVAKIMKEENLCLEEYLEKYK</sequence>
<dbReference type="Pfam" id="PF02557">
    <property type="entry name" value="VanY"/>
    <property type="match status" value="1"/>
</dbReference>
<keyword evidence="3" id="KW-1185">Reference proteome</keyword>
<dbReference type="InterPro" id="IPR052179">
    <property type="entry name" value="DD-CPase-like"/>
</dbReference>
<evidence type="ECO:0000259" key="1">
    <source>
        <dbReference type="Pfam" id="PF02557"/>
    </source>
</evidence>
<dbReference type="RefSeq" id="WP_158422930.1">
    <property type="nucleotide sequence ID" value="NZ_JAOQJL010000068.1"/>
</dbReference>
<dbReference type="InterPro" id="IPR003709">
    <property type="entry name" value="VanY-like_core_dom"/>
</dbReference>
<dbReference type="PANTHER" id="PTHR34385:SF1">
    <property type="entry name" value="PEPTIDOGLYCAN L-ALANYL-D-GLUTAMATE ENDOPEPTIDASE CWLK"/>
    <property type="match status" value="1"/>
</dbReference>